<evidence type="ECO:0000256" key="6">
    <source>
        <dbReference type="ARBA" id="ARBA00022777"/>
    </source>
</evidence>
<dbReference type="InterPro" id="IPR006001">
    <property type="entry name" value="Therm_gnt_kin"/>
</dbReference>
<accession>A0A7W8YCF8</accession>
<evidence type="ECO:0000256" key="8">
    <source>
        <dbReference type="ARBA" id="ARBA00023064"/>
    </source>
</evidence>
<evidence type="ECO:0000256" key="7">
    <source>
        <dbReference type="ARBA" id="ARBA00022840"/>
    </source>
</evidence>
<dbReference type="AlphaFoldDB" id="A0A7W8YCF8"/>
<dbReference type="Pfam" id="PF13238">
    <property type="entry name" value="AAA_18"/>
    <property type="match status" value="1"/>
</dbReference>
<gene>
    <name evidence="11" type="ORF">BKA12_001907</name>
</gene>
<evidence type="ECO:0000256" key="2">
    <source>
        <dbReference type="ARBA" id="ARBA00008420"/>
    </source>
</evidence>
<sequence length="179" mass="19626">MDASEHLHIVVMGVSGSGKTSLAALLSEQLGWPYAEADEFHPAENIAKMSAGHALTDEDRWPWLNEIRDWMTSNSEQGTGTIVTCSALKHVYRNLLREAQGRVVFVHVKAPAEVIKDRLNHREGHFMPPSLLPSQFATLEELSTDEDGFNIDNNTTPADLAHRTLVALGLANGGEGTTR</sequence>
<organism evidence="11 12">
    <name type="scientific">Neomicrococcus lactis</name>
    <dbReference type="NCBI Taxonomy" id="732241"/>
    <lineage>
        <taxon>Bacteria</taxon>
        <taxon>Bacillati</taxon>
        <taxon>Actinomycetota</taxon>
        <taxon>Actinomycetes</taxon>
        <taxon>Micrococcales</taxon>
        <taxon>Micrococcaceae</taxon>
        <taxon>Neomicrococcus</taxon>
    </lineage>
</organism>
<comment type="pathway">
    <text evidence="1">Carbohydrate acid metabolism.</text>
</comment>
<evidence type="ECO:0000313" key="11">
    <source>
        <dbReference type="EMBL" id="MBB5598827.1"/>
    </source>
</evidence>
<keyword evidence="6 10" id="KW-0418">Kinase</keyword>
<dbReference type="GO" id="GO:0005524">
    <property type="term" value="F:ATP binding"/>
    <property type="evidence" value="ECO:0007669"/>
    <property type="project" value="UniProtKB-KW"/>
</dbReference>
<comment type="similarity">
    <text evidence="2 10">Belongs to the gluconokinase GntK/GntV family.</text>
</comment>
<keyword evidence="7 10" id="KW-0067">ATP-binding</keyword>
<evidence type="ECO:0000256" key="1">
    <source>
        <dbReference type="ARBA" id="ARBA00004761"/>
    </source>
</evidence>
<dbReference type="GO" id="GO:0019521">
    <property type="term" value="P:D-gluconate metabolic process"/>
    <property type="evidence" value="ECO:0007669"/>
    <property type="project" value="UniProtKB-KW"/>
</dbReference>
<dbReference type="EMBL" id="JACHBL010000001">
    <property type="protein sequence ID" value="MBB5598827.1"/>
    <property type="molecule type" value="Genomic_DNA"/>
</dbReference>
<dbReference type="RefSeq" id="WP_183643099.1">
    <property type="nucleotide sequence ID" value="NZ_JACHBL010000001.1"/>
</dbReference>
<dbReference type="InterPro" id="IPR027417">
    <property type="entry name" value="P-loop_NTPase"/>
</dbReference>
<evidence type="ECO:0000256" key="9">
    <source>
        <dbReference type="ARBA" id="ARBA00048090"/>
    </source>
</evidence>
<dbReference type="NCBIfam" id="TIGR01313">
    <property type="entry name" value="therm_gnt_kin"/>
    <property type="match status" value="1"/>
</dbReference>
<comment type="caution">
    <text evidence="11">The sequence shown here is derived from an EMBL/GenBank/DDBJ whole genome shotgun (WGS) entry which is preliminary data.</text>
</comment>
<dbReference type="SUPFAM" id="SSF52540">
    <property type="entry name" value="P-loop containing nucleoside triphosphate hydrolases"/>
    <property type="match status" value="1"/>
</dbReference>
<dbReference type="PANTHER" id="PTHR43442">
    <property type="entry name" value="GLUCONOKINASE-RELATED"/>
    <property type="match status" value="1"/>
</dbReference>
<protein>
    <recommendedName>
        <fullName evidence="3 10">Gluconokinase</fullName>
        <ecNumber evidence="3 10">2.7.1.12</ecNumber>
    </recommendedName>
</protein>
<dbReference type="EC" id="2.7.1.12" evidence="3 10"/>
<keyword evidence="4 10" id="KW-0808">Transferase</keyword>
<dbReference type="Proteomes" id="UP000523863">
    <property type="component" value="Unassembled WGS sequence"/>
</dbReference>
<dbReference type="GO" id="GO:0005737">
    <property type="term" value="C:cytoplasm"/>
    <property type="evidence" value="ECO:0007669"/>
    <property type="project" value="TreeGrafter"/>
</dbReference>
<evidence type="ECO:0000256" key="3">
    <source>
        <dbReference type="ARBA" id="ARBA00012054"/>
    </source>
</evidence>
<keyword evidence="5 10" id="KW-0547">Nucleotide-binding</keyword>
<evidence type="ECO:0000313" key="12">
    <source>
        <dbReference type="Proteomes" id="UP000523863"/>
    </source>
</evidence>
<dbReference type="GO" id="GO:0046316">
    <property type="term" value="F:gluconokinase activity"/>
    <property type="evidence" value="ECO:0007669"/>
    <property type="project" value="UniProtKB-EC"/>
</dbReference>
<evidence type="ECO:0000256" key="10">
    <source>
        <dbReference type="RuleBase" id="RU363066"/>
    </source>
</evidence>
<keyword evidence="8" id="KW-0311">Gluconate utilization</keyword>
<evidence type="ECO:0000256" key="5">
    <source>
        <dbReference type="ARBA" id="ARBA00022741"/>
    </source>
</evidence>
<dbReference type="PANTHER" id="PTHR43442:SF3">
    <property type="entry name" value="GLUCONOKINASE-RELATED"/>
    <property type="match status" value="1"/>
</dbReference>
<dbReference type="FunFam" id="3.40.50.300:FF:000522">
    <property type="entry name" value="Gluconokinase"/>
    <property type="match status" value="1"/>
</dbReference>
<evidence type="ECO:0000256" key="4">
    <source>
        <dbReference type="ARBA" id="ARBA00022679"/>
    </source>
</evidence>
<name>A0A7W8YCF8_9MICC</name>
<comment type="catalytic activity">
    <reaction evidence="9 10">
        <text>D-gluconate + ATP = 6-phospho-D-gluconate + ADP + H(+)</text>
        <dbReference type="Rhea" id="RHEA:19433"/>
        <dbReference type="ChEBI" id="CHEBI:15378"/>
        <dbReference type="ChEBI" id="CHEBI:18391"/>
        <dbReference type="ChEBI" id="CHEBI:30616"/>
        <dbReference type="ChEBI" id="CHEBI:58759"/>
        <dbReference type="ChEBI" id="CHEBI:456216"/>
        <dbReference type="EC" id="2.7.1.12"/>
    </reaction>
</comment>
<proteinExistence type="inferred from homology"/>
<keyword evidence="12" id="KW-1185">Reference proteome</keyword>
<dbReference type="Gene3D" id="3.40.50.300">
    <property type="entry name" value="P-loop containing nucleotide triphosphate hydrolases"/>
    <property type="match status" value="1"/>
</dbReference>
<dbReference type="CDD" id="cd02021">
    <property type="entry name" value="GntK"/>
    <property type="match status" value="1"/>
</dbReference>
<reference evidence="11 12" key="1">
    <citation type="submission" date="2020-08" db="EMBL/GenBank/DDBJ databases">
        <title>Sequencing the genomes of 1000 actinobacteria strains.</title>
        <authorList>
            <person name="Klenk H.-P."/>
        </authorList>
    </citation>
    <scope>NUCLEOTIDE SEQUENCE [LARGE SCALE GENOMIC DNA]</scope>
    <source>
        <strain evidence="11 12">DSM 23694</strain>
    </source>
</reference>